<accession>A0A8J2R1P3</accession>
<comment type="caution">
    <text evidence="1">The sequence shown here is derived from an EMBL/GenBank/DDBJ whole genome shotgun (WGS) entry which is preliminary data.</text>
</comment>
<proteinExistence type="predicted"/>
<dbReference type="Proteomes" id="UP000789524">
    <property type="component" value="Unassembled WGS sequence"/>
</dbReference>
<dbReference type="AlphaFoldDB" id="A0A8J2R1P3"/>
<reference evidence="1" key="1">
    <citation type="submission" date="2021-09" db="EMBL/GenBank/DDBJ databases">
        <authorList>
            <person name="Martin H S."/>
        </authorList>
    </citation>
    <scope>NUCLEOTIDE SEQUENCE</scope>
</reference>
<organism evidence="1 2">
    <name type="scientific">Danaus chrysippus</name>
    <name type="common">African queen</name>
    <dbReference type="NCBI Taxonomy" id="151541"/>
    <lineage>
        <taxon>Eukaryota</taxon>
        <taxon>Metazoa</taxon>
        <taxon>Ecdysozoa</taxon>
        <taxon>Arthropoda</taxon>
        <taxon>Hexapoda</taxon>
        <taxon>Insecta</taxon>
        <taxon>Pterygota</taxon>
        <taxon>Neoptera</taxon>
        <taxon>Endopterygota</taxon>
        <taxon>Lepidoptera</taxon>
        <taxon>Glossata</taxon>
        <taxon>Ditrysia</taxon>
        <taxon>Papilionoidea</taxon>
        <taxon>Nymphalidae</taxon>
        <taxon>Danainae</taxon>
        <taxon>Danaini</taxon>
        <taxon>Danaina</taxon>
        <taxon>Danaus</taxon>
        <taxon>Anosia</taxon>
    </lineage>
</organism>
<dbReference type="OrthoDB" id="10398567at2759"/>
<keyword evidence="2" id="KW-1185">Reference proteome</keyword>
<gene>
    <name evidence="1" type="ORF">DCHRY22_LOCUS8938</name>
</gene>
<dbReference type="EMBL" id="CAKASE010000063">
    <property type="protein sequence ID" value="CAG9569557.1"/>
    <property type="molecule type" value="Genomic_DNA"/>
</dbReference>
<sequence length="89" mass="10454">MKGLCELDLASCREMKRRGIPIHGKNYRYRQVYYLGEGYDCSIHKRRLAEGWIPRDIRDPLDDETSSELAPTADYYDFDIASQYSEKNV</sequence>
<evidence type="ECO:0000313" key="2">
    <source>
        <dbReference type="Proteomes" id="UP000789524"/>
    </source>
</evidence>
<evidence type="ECO:0000313" key="1">
    <source>
        <dbReference type="EMBL" id="CAG9569557.1"/>
    </source>
</evidence>
<name>A0A8J2R1P3_9NEOP</name>
<protein>
    <submittedName>
        <fullName evidence="1">(African queen) hypothetical protein</fullName>
    </submittedName>
</protein>